<name>A0ABR9M5N0_9ACTN</name>
<sequence length="56" mass="6341">MDYIFDASQVHFRAAIDHANLTSERRREPENERQQGLSGMEPRNRETDAAGVAPAQ</sequence>
<dbReference type="EMBL" id="JADBEK010000001">
    <property type="protein sequence ID" value="MBE1588217.1"/>
    <property type="molecule type" value="Genomic_DNA"/>
</dbReference>
<reference evidence="2 3" key="1">
    <citation type="submission" date="2020-10" db="EMBL/GenBank/DDBJ databases">
        <title>Sequencing the genomes of 1000 actinobacteria strains.</title>
        <authorList>
            <person name="Klenk H.-P."/>
        </authorList>
    </citation>
    <scope>NUCLEOTIDE SEQUENCE [LARGE SCALE GENOMIC DNA]</scope>
    <source>
        <strain evidence="2 3">DSM 43173</strain>
    </source>
</reference>
<organism evidence="2 3">
    <name type="scientific">Nonomuraea angiospora</name>
    <dbReference type="NCBI Taxonomy" id="46172"/>
    <lineage>
        <taxon>Bacteria</taxon>
        <taxon>Bacillati</taxon>
        <taxon>Actinomycetota</taxon>
        <taxon>Actinomycetes</taxon>
        <taxon>Streptosporangiales</taxon>
        <taxon>Streptosporangiaceae</taxon>
        <taxon>Nonomuraea</taxon>
    </lineage>
</organism>
<proteinExistence type="predicted"/>
<gene>
    <name evidence="2" type="ORF">H4W80_006475</name>
</gene>
<feature type="region of interest" description="Disordered" evidence="1">
    <location>
        <begin position="21"/>
        <end position="56"/>
    </location>
</feature>
<comment type="caution">
    <text evidence="2">The sequence shown here is derived from an EMBL/GenBank/DDBJ whole genome shotgun (WGS) entry which is preliminary data.</text>
</comment>
<keyword evidence="3" id="KW-1185">Reference proteome</keyword>
<feature type="compositionally biased region" description="Basic and acidic residues" evidence="1">
    <location>
        <begin position="23"/>
        <end position="33"/>
    </location>
</feature>
<accession>A0ABR9M5N0</accession>
<dbReference type="Proteomes" id="UP000633509">
    <property type="component" value="Unassembled WGS sequence"/>
</dbReference>
<protein>
    <submittedName>
        <fullName evidence="2">Uncharacterized protein</fullName>
    </submittedName>
</protein>
<evidence type="ECO:0000313" key="3">
    <source>
        <dbReference type="Proteomes" id="UP000633509"/>
    </source>
</evidence>
<evidence type="ECO:0000313" key="2">
    <source>
        <dbReference type="EMBL" id="MBE1588217.1"/>
    </source>
</evidence>
<evidence type="ECO:0000256" key="1">
    <source>
        <dbReference type="SAM" id="MobiDB-lite"/>
    </source>
</evidence>
<dbReference type="RefSeq" id="WP_192788483.1">
    <property type="nucleotide sequence ID" value="NZ_JADBEK010000001.1"/>
</dbReference>